<protein>
    <submittedName>
        <fullName evidence="1">Uncharacterized protein</fullName>
    </submittedName>
</protein>
<sequence length="173" mass="20279">MHIQTVVTRELKAVPVEEFSRAYDDMYTRFQRWTETILKVCKQFPCETCSILSKQRPLRLAPGASITLLFPCHYDTTQHQCLRYSITDNSTYNSIERDNNTAKVRGITKIKGEGIKTATADKDEVKALKALLEKEDEVSEKFEVYIPRKRRPHVILYNVEKELQKRMIYLRGY</sequence>
<gene>
    <name evidence="1" type="ORF">AVEN_152915_1</name>
</gene>
<dbReference type="AlphaFoldDB" id="A0A4Y2AFH3"/>
<evidence type="ECO:0000313" key="1">
    <source>
        <dbReference type="EMBL" id="GBL77694.1"/>
    </source>
</evidence>
<organism evidence="1 2">
    <name type="scientific">Araneus ventricosus</name>
    <name type="common">Orbweaver spider</name>
    <name type="synonym">Epeira ventricosa</name>
    <dbReference type="NCBI Taxonomy" id="182803"/>
    <lineage>
        <taxon>Eukaryota</taxon>
        <taxon>Metazoa</taxon>
        <taxon>Ecdysozoa</taxon>
        <taxon>Arthropoda</taxon>
        <taxon>Chelicerata</taxon>
        <taxon>Arachnida</taxon>
        <taxon>Araneae</taxon>
        <taxon>Araneomorphae</taxon>
        <taxon>Entelegynae</taxon>
        <taxon>Araneoidea</taxon>
        <taxon>Araneidae</taxon>
        <taxon>Araneus</taxon>
    </lineage>
</organism>
<proteinExistence type="predicted"/>
<reference evidence="1 2" key="1">
    <citation type="journal article" date="2019" name="Sci. Rep.">
        <title>Orb-weaving spider Araneus ventricosus genome elucidates the spidroin gene catalogue.</title>
        <authorList>
            <person name="Kono N."/>
            <person name="Nakamura H."/>
            <person name="Ohtoshi R."/>
            <person name="Moran D.A.P."/>
            <person name="Shinohara A."/>
            <person name="Yoshida Y."/>
            <person name="Fujiwara M."/>
            <person name="Mori M."/>
            <person name="Tomita M."/>
            <person name="Arakawa K."/>
        </authorList>
    </citation>
    <scope>NUCLEOTIDE SEQUENCE [LARGE SCALE GENOMIC DNA]</scope>
</reference>
<evidence type="ECO:0000313" key="2">
    <source>
        <dbReference type="Proteomes" id="UP000499080"/>
    </source>
</evidence>
<accession>A0A4Y2AFH3</accession>
<dbReference type="EMBL" id="BGPR01000013">
    <property type="protein sequence ID" value="GBL77694.1"/>
    <property type="molecule type" value="Genomic_DNA"/>
</dbReference>
<dbReference type="Proteomes" id="UP000499080">
    <property type="component" value="Unassembled WGS sequence"/>
</dbReference>
<keyword evidence="2" id="KW-1185">Reference proteome</keyword>
<name>A0A4Y2AFH3_ARAVE</name>
<comment type="caution">
    <text evidence="1">The sequence shown here is derived from an EMBL/GenBank/DDBJ whole genome shotgun (WGS) entry which is preliminary data.</text>
</comment>